<dbReference type="Proteomes" id="UP000178348">
    <property type="component" value="Unassembled WGS sequence"/>
</dbReference>
<sequence>MTGENDQKMDMGEVGPERVLSLEEILSQLRSRCESFEVERELGDAEGIYLLEVKSLDGSKRFTYQRKRLLPGQPQGIESAGTTIRIEWLDDGFSKTLADFNPTTGEWVEQ</sequence>
<evidence type="ECO:0000313" key="2">
    <source>
        <dbReference type="Proteomes" id="UP000178348"/>
    </source>
</evidence>
<accession>A0A1G2CJQ4</accession>
<gene>
    <name evidence="1" type="ORF">A2946_01485</name>
</gene>
<reference evidence="1 2" key="1">
    <citation type="journal article" date="2016" name="Nat. Commun.">
        <title>Thousands of microbial genomes shed light on interconnected biogeochemical processes in an aquifer system.</title>
        <authorList>
            <person name="Anantharaman K."/>
            <person name="Brown C.T."/>
            <person name="Hug L.A."/>
            <person name="Sharon I."/>
            <person name="Castelle C.J."/>
            <person name="Probst A.J."/>
            <person name="Thomas B.C."/>
            <person name="Singh A."/>
            <person name="Wilkins M.J."/>
            <person name="Karaoz U."/>
            <person name="Brodie E.L."/>
            <person name="Williams K.H."/>
            <person name="Hubbard S.S."/>
            <person name="Banfield J.F."/>
        </authorList>
    </citation>
    <scope>NUCLEOTIDE SEQUENCE [LARGE SCALE GENOMIC DNA]</scope>
</reference>
<dbReference type="AlphaFoldDB" id="A0A1G2CJQ4"/>
<protein>
    <submittedName>
        <fullName evidence="1">Uncharacterized protein</fullName>
    </submittedName>
</protein>
<organism evidence="1 2">
    <name type="scientific">Candidatus Liptonbacteria bacterium RIFCSPLOWO2_01_FULL_53_13</name>
    <dbReference type="NCBI Taxonomy" id="1798651"/>
    <lineage>
        <taxon>Bacteria</taxon>
        <taxon>Candidatus Liptoniibacteriota</taxon>
    </lineage>
</organism>
<evidence type="ECO:0000313" key="1">
    <source>
        <dbReference type="EMBL" id="OGZ00648.1"/>
    </source>
</evidence>
<name>A0A1G2CJQ4_9BACT</name>
<comment type="caution">
    <text evidence="1">The sequence shown here is derived from an EMBL/GenBank/DDBJ whole genome shotgun (WGS) entry which is preliminary data.</text>
</comment>
<proteinExistence type="predicted"/>
<dbReference type="EMBL" id="MHLB01000059">
    <property type="protein sequence ID" value="OGZ00648.1"/>
    <property type="molecule type" value="Genomic_DNA"/>
</dbReference>